<evidence type="ECO:0000256" key="10">
    <source>
        <dbReference type="ARBA" id="ARBA00029514"/>
    </source>
</evidence>
<proteinExistence type="inferred from homology"/>
<feature type="binding site" evidence="14">
    <location>
        <position position="117"/>
    </location>
    <ligand>
        <name>[4Fe-4S] cluster</name>
        <dbReference type="ChEBI" id="CHEBI:49883"/>
    </ligand>
</feature>
<dbReference type="GO" id="GO:0004604">
    <property type="term" value="F:phosphoadenylyl-sulfate reductase (thioredoxin) activity"/>
    <property type="evidence" value="ECO:0007669"/>
    <property type="project" value="UniProtKB-EC"/>
</dbReference>
<dbReference type="Proteomes" id="UP001575181">
    <property type="component" value="Unassembled WGS sequence"/>
</dbReference>
<dbReference type="InterPro" id="IPR002500">
    <property type="entry name" value="PAPS_reduct_dom"/>
</dbReference>
<gene>
    <name evidence="14" type="primary">cysH</name>
    <name evidence="16" type="ORF">ACERLL_08825</name>
</gene>
<dbReference type="NCBIfam" id="TIGR02055">
    <property type="entry name" value="APS_reductase"/>
    <property type="match status" value="1"/>
</dbReference>
<dbReference type="PIRSF" id="PIRSF000857">
    <property type="entry name" value="PAPS_reductase"/>
    <property type="match status" value="1"/>
</dbReference>
<dbReference type="InterPro" id="IPR014729">
    <property type="entry name" value="Rossmann-like_a/b/a_fold"/>
</dbReference>
<evidence type="ECO:0000256" key="9">
    <source>
        <dbReference type="ARBA" id="ARBA00024386"/>
    </source>
</evidence>
<comment type="similarity">
    <text evidence="1 14">Belongs to the PAPS reductase family. CysH subfamily.</text>
</comment>
<feature type="domain" description="Phosphoadenosine phosphosulphate reductase" evidence="15">
    <location>
        <begin position="30"/>
        <end position="205"/>
    </location>
</feature>
<evidence type="ECO:0000313" key="16">
    <source>
        <dbReference type="EMBL" id="MFA9460927.1"/>
    </source>
</evidence>
<keyword evidence="5 14" id="KW-0408">Iron</keyword>
<dbReference type="RefSeq" id="WP_373655793.1">
    <property type="nucleotide sequence ID" value="NZ_JBGUAW010000005.1"/>
</dbReference>
<comment type="caution">
    <text evidence="16">The sequence shown here is derived from an EMBL/GenBank/DDBJ whole genome shotgun (WGS) entry which is preliminary data.</text>
</comment>
<dbReference type="Pfam" id="PF01507">
    <property type="entry name" value="PAPS_reduct"/>
    <property type="match status" value="1"/>
</dbReference>
<keyword evidence="17" id="KW-1185">Reference proteome</keyword>
<keyword evidence="2 14" id="KW-0963">Cytoplasm</keyword>
<feature type="binding site" evidence="14">
    <location>
        <position position="116"/>
    </location>
    <ligand>
        <name>[4Fe-4S] cluster</name>
        <dbReference type="ChEBI" id="CHEBI:49883"/>
    </ligand>
</feature>
<comment type="subcellular location">
    <subcellularLocation>
        <location evidence="14">Cytoplasm</location>
    </subcellularLocation>
</comment>
<reference evidence="16 17" key="1">
    <citation type="submission" date="2024-08" db="EMBL/GenBank/DDBJ databases">
        <title>Whole-genome sequencing of halo(alkali)philic microorganisms from hypersaline lakes.</title>
        <authorList>
            <person name="Sorokin D.Y."/>
            <person name="Merkel A.Y."/>
            <person name="Messina E."/>
            <person name="Yakimov M."/>
        </authorList>
    </citation>
    <scope>NUCLEOTIDE SEQUENCE [LARGE SCALE GENOMIC DNA]</scope>
    <source>
        <strain evidence="16 17">Cl-TMA</strain>
    </source>
</reference>
<keyword evidence="4 14" id="KW-0560">Oxidoreductase</keyword>
<evidence type="ECO:0000256" key="11">
    <source>
        <dbReference type="ARBA" id="ARBA00030894"/>
    </source>
</evidence>
<dbReference type="InterPro" id="IPR004511">
    <property type="entry name" value="PAPS/APS_Rdtase"/>
</dbReference>
<protein>
    <recommendedName>
        <fullName evidence="10 14">Adenosine 5'-phosphosulfate reductase</fullName>
        <shortName evidence="14">APS reductase</shortName>
        <ecNumber evidence="9 14">1.8.4.10</ecNumber>
    </recommendedName>
    <alternativeName>
        <fullName evidence="12 14">5'-adenylylsulfate reductase</fullName>
    </alternativeName>
    <alternativeName>
        <fullName evidence="11 14">Thioredoxin-dependent 5'-adenylylsulfate reductase</fullName>
    </alternativeName>
</protein>
<comment type="cofactor">
    <cofactor evidence="14">
        <name>[4Fe-4S] cluster</name>
        <dbReference type="ChEBI" id="CHEBI:49883"/>
    </cofactor>
    <text evidence="14">Binds 1 [4Fe-4S] cluster per subunit.</text>
</comment>
<comment type="catalytic activity">
    <reaction evidence="13 14">
        <text>[thioredoxin]-disulfide + sulfite + AMP + 2 H(+) = adenosine 5'-phosphosulfate + [thioredoxin]-dithiol</text>
        <dbReference type="Rhea" id="RHEA:21976"/>
        <dbReference type="Rhea" id="RHEA-COMP:10698"/>
        <dbReference type="Rhea" id="RHEA-COMP:10700"/>
        <dbReference type="ChEBI" id="CHEBI:15378"/>
        <dbReference type="ChEBI" id="CHEBI:17359"/>
        <dbReference type="ChEBI" id="CHEBI:29950"/>
        <dbReference type="ChEBI" id="CHEBI:50058"/>
        <dbReference type="ChEBI" id="CHEBI:58243"/>
        <dbReference type="ChEBI" id="CHEBI:456215"/>
        <dbReference type="EC" id="1.8.4.10"/>
    </reaction>
</comment>
<keyword evidence="3 14" id="KW-0479">Metal-binding</keyword>
<dbReference type="Gene3D" id="3.40.50.620">
    <property type="entry name" value="HUPs"/>
    <property type="match status" value="1"/>
</dbReference>
<feature type="active site" description="Nucleophile; cysteine thiosulfonate intermediate" evidence="14">
    <location>
        <position position="227"/>
    </location>
</feature>
<evidence type="ECO:0000256" key="6">
    <source>
        <dbReference type="ARBA" id="ARBA00023014"/>
    </source>
</evidence>
<comment type="pathway">
    <text evidence="8 14">Sulfur metabolism; hydrogen sulfide biosynthesis; sulfite from sulfate.</text>
</comment>
<evidence type="ECO:0000256" key="12">
    <source>
        <dbReference type="ARBA" id="ARBA00032041"/>
    </source>
</evidence>
<feature type="binding site" evidence="14">
    <location>
        <position position="202"/>
    </location>
    <ligand>
        <name>[4Fe-4S] cluster</name>
        <dbReference type="ChEBI" id="CHEBI:49883"/>
    </ligand>
</feature>
<organism evidence="16 17">
    <name type="scientific">Thiohalorhabdus methylotrophus</name>
    <dbReference type="NCBI Taxonomy" id="3242694"/>
    <lineage>
        <taxon>Bacteria</taxon>
        <taxon>Pseudomonadati</taxon>
        <taxon>Pseudomonadota</taxon>
        <taxon>Gammaproteobacteria</taxon>
        <taxon>Thiohalorhabdales</taxon>
        <taxon>Thiohalorhabdaceae</taxon>
        <taxon>Thiohalorhabdus</taxon>
    </lineage>
</organism>
<evidence type="ECO:0000256" key="3">
    <source>
        <dbReference type="ARBA" id="ARBA00022723"/>
    </source>
</evidence>
<evidence type="ECO:0000313" key="17">
    <source>
        <dbReference type="Proteomes" id="UP001575181"/>
    </source>
</evidence>
<comment type="function">
    <text evidence="7 14">Catalyzes the formation of sulfite from adenosine 5'-phosphosulfate (APS) using thioredoxin as an electron donor.</text>
</comment>
<dbReference type="SUPFAM" id="SSF52402">
    <property type="entry name" value="Adenine nucleotide alpha hydrolases-like"/>
    <property type="match status" value="1"/>
</dbReference>
<dbReference type="NCBIfam" id="TIGR00434">
    <property type="entry name" value="cysH"/>
    <property type="match status" value="1"/>
</dbReference>
<sequence length="235" mass="26326">MGAVTETLPEAKARRVAEELRRIGAAHSPAVLASSLGAEDMVLTDLISREAPGIAVFSLDTGRLNAETYELMQQVKTRYPDLDYRIYAPEAADVEALVQGYGPNAFYESLDLRKQCCHVRKVKPLQRALAGNSAWITGMRRLQSVTRKDLEPETWDEANGLYKFNPLYDWSQAEVWGYIRAHGVPYNALHEQGYASVGCAPCTRPIAAGEDERAGRWWWEDPEAKECGLHLNRES</sequence>
<name>A0ABV4TVD2_9GAMM</name>
<keyword evidence="6 14" id="KW-0411">Iron-sulfur</keyword>
<feature type="binding site" evidence="14">
    <location>
        <position position="199"/>
    </location>
    <ligand>
        <name>[4Fe-4S] cluster</name>
        <dbReference type="ChEBI" id="CHEBI:49883"/>
    </ligand>
</feature>
<dbReference type="CDD" id="cd23945">
    <property type="entry name" value="PAPS_reductase"/>
    <property type="match status" value="1"/>
</dbReference>
<dbReference type="PANTHER" id="PTHR46482:SF9">
    <property type="entry name" value="5'-ADENYLYLSULFATE REDUCTASE 1, CHLOROPLASTIC"/>
    <property type="match status" value="1"/>
</dbReference>
<evidence type="ECO:0000256" key="4">
    <source>
        <dbReference type="ARBA" id="ARBA00023002"/>
    </source>
</evidence>
<dbReference type="PANTHER" id="PTHR46482">
    <property type="entry name" value="5'-ADENYLYLSULFATE REDUCTASE 3, CHLOROPLASTIC"/>
    <property type="match status" value="1"/>
</dbReference>
<evidence type="ECO:0000256" key="7">
    <source>
        <dbReference type="ARBA" id="ARBA00024298"/>
    </source>
</evidence>
<evidence type="ECO:0000256" key="14">
    <source>
        <dbReference type="HAMAP-Rule" id="MF_00063"/>
    </source>
</evidence>
<accession>A0ABV4TVD2</accession>
<evidence type="ECO:0000256" key="2">
    <source>
        <dbReference type="ARBA" id="ARBA00022490"/>
    </source>
</evidence>
<evidence type="ECO:0000256" key="1">
    <source>
        <dbReference type="ARBA" id="ARBA00009732"/>
    </source>
</evidence>
<evidence type="ECO:0000259" key="15">
    <source>
        <dbReference type="Pfam" id="PF01507"/>
    </source>
</evidence>
<dbReference type="InterPro" id="IPR011798">
    <property type="entry name" value="APS_reductase"/>
</dbReference>
<dbReference type="HAMAP" id="MF_00063">
    <property type="entry name" value="CysH"/>
    <property type="match status" value="1"/>
</dbReference>
<evidence type="ECO:0000256" key="8">
    <source>
        <dbReference type="ARBA" id="ARBA00024327"/>
    </source>
</evidence>
<evidence type="ECO:0000256" key="13">
    <source>
        <dbReference type="ARBA" id="ARBA00048441"/>
    </source>
</evidence>
<evidence type="ECO:0000256" key="5">
    <source>
        <dbReference type="ARBA" id="ARBA00023004"/>
    </source>
</evidence>
<dbReference type="EMBL" id="JBGUAW010000005">
    <property type="protein sequence ID" value="MFA9460927.1"/>
    <property type="molecule type" value="Genomic_DNA"/>
</dbReference>
<dbReference type="NCBIfam" id="NF002537">
    <property type="entry name" value="PRK02090.1"/>
    <property type="match status" value="1"/>
</dbReference>
<dbReference type="EC" id="1.8.4.10" evidence="9 14"/>